<accession>A0A846H1P2</accession>
<dbReference type="PANTHER" id="PTHR36558:SF1">
    <property type="entry name" value="RESTRICTION ENDONUCLEASE DOMAIN-CONTAINING PROTEIN-RELATED"/>
    <property type="match status" value="1"/>
</dbReference>
<keyword evidence="2" id="KW-0378">Hydrolase</keyword>
<feature type="domain" description="Putative restriction endonuclease" evidence="1">
    <location>
        <begin position="13"/>
        <end position="169"/>
    </location>
</feature>
<proteinExistence type="predicted"/>
<dbReference type="AlphaFoldDB" id="A0A846H1P2"/>
<gene>
    <name evidence="2" type="ORF">PI95_000735</name>
</gene>
<dbReference type="RefSeq" id="WP_039752992.1">
    <property type="nucleotide sequence ID" value="NZ_JTCM02000001.1"/>
</dbReference>
<dbReference type="InterPro" id="IPR011335">
    <property type="entry name" value="Restrct_endonuc-II-like"/>
</dbReference>
<keyword evidence="2" id="KW-0255">Endonuclease</keyword>
<dbReference type="CDD" id="cd06260">
    <property type="entry name" value="DUF820-like"/>
    <property type="match status" value="1"/>
</dbReference>
<dbReference type="InterPro" id="IPR008538">
    <property type="entry name" value="Uma2"/>
</dbReference>
<dbReference type="InterPro" id="IPR012296">
    <property type="entry name" value="Nuclease_put_TT1808"/>
</dbReference>
<evidence type="ECO:0000259" key="1">
    <source>
        <dbReference type="Pfam" id="PF05685"/>
    </source>
</evidence>
<keyword evidence="3" id="KW-1185">Reference proteome</keyword>
<organism evidence="2 3">
    <name type="scientific">Hassallia byssoidea VB512170</name>
    <dbReference type="NCBI Taxonomy" id="1304833"/>
    <lineage>
        <taxon>Bacteria</taxon>
        <taxon>Bacillati</taxon>
        <taxon>Cyanobacteriota</taxon>
        <taxon>Cyanophyceae</taxon>
        <taxon>Nostocales</taxon>
        <taxon>Tolypothrichaceae</taxon>
        <taxon>Hassallia</taxon>
    </lineage>
</organism>
<dbReference type="EMBL" id="JTCM02000001">
    <property type="protein sequence ID" value="NEU71138.1"/>
    <property type="molecule type" value="Genomic_DNA"/>
</dbReference>
<dbReference type="SUPFAM" id="SSF52980">
    <property type="entry name" value="Restriction endonuclease-like"/>
    <property type="match status" value="1"/>
</dbReference>
<reference evidence="2 3" key="1">
    <citation type="journal article" date="2015" name="Genome Announc.">
        <title>Draft Genome Sequence of Cyanobacterium Hassallia byssoidea Strain VB512170, Isolated from Monuments in India.</title>
        <authorList>
            <person name="Singh D."/>
            <person name="Chandrababunaidu M.M."/>
            <person name="Panda A."/>
            <person name="Sen D."/>
            <person name="Bhattacharyya S."/>
            <person name="Adhikary S.P."/>
            <person name="Tripathy S."/>
        </authorList>
    </citation>
    <scope>NUCLEOTIDE SEQUENCE [LARGE SCALE GENOMIC DNA]</scope>
    <source>
        <strain evidence="2 3">VB512170</strain>
    </source>
</reference>
<protein>
    <submittedName>
        <fullName evidence="2">Uma2 family endonuclease</fullName>
    </submittedName>
</protein>
<dbReference type="GO" id="GO:0004519">
    <property type="term" value="F:endonuclease activity"/>
    <property type="evidence" value="ECO:0007669"/>
    <property type="project" value="UniProtKB-KW"/>
</dbReference>
<dbReference type="Pfam" id="PF05685">
    <property type="entry name" value="Uma2"/>
    <property type="match status" value="1"/>
</dbReference>
<dbReference type="Proteomes" id="UP000031549">
    <property type="component" value="Unassembled WGS sequence"/>
</dbReference>
<dbReference type="PANTHER" id="PTHR36558">
    <property type="entry name" value="GLR1098 PROTEIN"/>
    <property type="match status" value="1"/>
</dbReference>
<name>A0A846H1P2_9CYAN</name>
<comment type="caution">
    <text evidence="2">The sequence shown here is derived from an EMBL/GenBank/DDBJ whole genome shotgun (WGS) entry which is preliminary data.</text>
</comment>
<keyword evidence="2" id="KW-0540">Nuclease</keyword>
<evidence type="ECO:0000313" key="2">
    <source>
        <dbReference type="EMBL" id="NEU71138.1"/>
    </source>
</evidence>
<dbReference type="Gene3D" id="3.90.1570.10">
    <property type="entry name" value="tt1808, chain A"/>
    <property type="match status" value="1"/>
</dbReference>
<evidence type="ECO:0000313" key="3">
    <source>
        <dbReference type="Proteomes" id="UP000031549"/>
    </source>
</evidence>
<sequence>MVTNKREYYISPEEYLEGEKVSQVKHEYIDGEVYAMAGASDAHVTITGNLFSVLRSHLRGSGCRVYMADMKAQIQAINRYYYPDVMVTCDTQDREFEYFKSSPCLIVEVLSGSTEAFDRGKKFTDYRHLQSLQEYVLISQDTMSVECFRRNEEGRWVLYPYEKGEEVHLASVDFRCAIATIYEDVALPEMN</sequence>